<dbReference type="SUPFAM" id="SSF103506">
    <property type="entry name" value="Mitochondrial carrier"/>
    <property type="match status" value="1"/>
</dbReference>
<evidence type="ECO:0000256" key="7">
    <source>
        <dbReference type="ARBA" id="ARBA00023136"/>
    </source>
</evidence>
<evidence type="ECO:0000256" key="8">
    <source>
        <dbReference type="PROSITE-ProRule" id="PRU00282"/>
    </source>
</evidence>
<dbReference type="Proteomes" id="UP000639772">
    <property type="component" value="Chromosome 9"/>
</dbReference>
<dbReference type="Gene3D" id="1.50.40.10">
    <property type="entry name" value="Mitochondrial carrier domain"/>
    <property type="match status" value="1"/>
</dbReference>
<dbReference type="EMBL" id="JADCNM010000009">
    <property type="protein sequence ID" value="KAG0469280.1"/>
    <property type="molecule type" value="Genomic_DNA"/>
</dbReference>
<evidence type="ECO:0000256" key="10">
    <source>
        <dbReference type="SAM" id="Phobius"/>
    </source>
</evidence>
<keyword evidence="3 9" id="KW-0813">Transport</keyword>
<feature type="transmembrane region" description="Helical" evidence="10">
    <location>
        <begin position="83"/>
        <end position="103"/>
    </location>
</feature>
<evidence type="ECO:0000256" key="5">
    <source>
        <dbReference type="ARBA" id="ARBA00022737"/>
    </source>
</evidence>
<accession>A0A835QA41</accession>
<evidence type="ECO:0000256" key="9">
    <source>
        <dbReference type="RuleBase" id="RU000488"/>
    </source>
</evidence>
<proteinExistence type="inferred from homology"/>
<evidence type="ECO:0000256" key="1">
    <source>
        <dbReference type="ARBA" id="ARBA00004141"/>
    </source>
</evidence>
<keyword evidence="5" id="KW-0677">Repeat</keyword>
<evidence type="ECO:0000256" key="2">
    <source>
        <dbReference type="ARBA" id="ARBA00006375"/>
    </source>
</evidence>
<evidence type="ECO:0000256" key="3">
    <source>
        <dbReference type="ARBA" id="ARBA00022448"/>
    </source>
</evidence>
<keyword evidence="7 8" id="KW-0472">Membrane</keyword>
<comment type="caution">
    <text evidence="11">The sequence shown here is derived from an EMBL/GenBank/DDBJ whole genome shotgun (WGS) entry which is preliminary data.</text>
</comment>
<dbReference type="GO" id="GO:0055085">
    <property type="term" value="P:transmembrane transport"/>
    <property type="evidence" value="ECO:0007669"/>
    <property type="project" value="InterPro"/>
</dbReference>
<sequence length="161" mass="17765">MGAALWRARAISSRNSGISGKGQKLLLFLVKEKTHRKMRKTKPSHVLSVVPDDVVQDVVAEPPPYGTIEAVQELYDEAGFLGFWKGVLPTLIMVSNPSIQFMLYEAMLKRMKKRNSNAKGAEGLTAFQIFLLGAIAKLGATMVTYPINVVKARKILVAICY</sequence>
<feature type="transmembrane region" description="Helical" evidence="10">
    <location>
        <begin position="124"/>
        <end position="147"/>
    </location>
</feature>
<dbReference type="PANTHER" id="PTHR45683">
    <property type="entry name" value="MITOCHONDRIAL NICOTINAMIDE ADENINE DINUCLEOTIDE TRANSPORTER 1-RELATED-RELATED"/>
    <property type="match status" value="1"/>
</dbReference>
<organism evidence="11 12">
    <name type="scientific">Vanilla planifolia</name>
    <name type="common">Vanilla</name>
    <dbReference type="NCBI Taxonomy" id="51239"/>
    <lineage>
        <taxon>Eukaryota</taxon>
        <taxon>Viridiplantae</taxon>
        <taxon>Streptophyta</taxon>
        <taxon>Embryophyta</taxon>
        <taxon>Tracheophyta</taxon>
        <taxon>Spermatophyta</taxon>
        <taxon>Magnoliopsida</taxon>
        <taxon>Liliopsida</taxon>
        <taxon>Asparagales</taxon>
        <taxon>Orchidaceae</taxon>
        <taxon>Vanilloideae</taxon>
        <taxon>Vanilleae</taxon>
        <taxon>Vanilla</taxon>
    </lineage>
</organism>
<evidence type="ECO:0000256" key="6">
    <source>
        <dbReference type="ARBA" id="ARBA00022989"/>
    </source>
</evidence>
<dbReference type="OrthoDB" id="2019556at2759"/>
<comment type="subcellular location">
    <subcellularLocation>
        <location evidence="1">Membrane</location>
        <topology evidence="1">Multi-pass membrane protein</topology>
    </subcellularLocation>
</comment>
<dbReference type="InterPro" id="IPR044712">
    <property type="entry name" value="SLC25A32-like"/>
</dbReference>
<evidence type="ECO:0000313" key="11">
    <source>
        <dbReference type="EMBL" id="KAG0469280.1"/>
    </source>
</evidence>
<dbReference type="PROSITE" id="PS50920">
    <property type="entry name" value="SOLCAR"/>
    <property type="match status" value="1"/>
</dbReference>
<comment type="similarity">
    <text evidence="2 9">Belongs to the mitochondrial carrier (TC 2.A.29) family.</text>
</comment>
<evidence type="ECO:0000256" key="4">
    <source>
        <dbReference type="ARBA" id="ARBA00022692"/>
    </source>
</evidence>
<dbReference type="Pfam" id="PF00153">
    <property type="entry name" value="Mito_carr"/>
    <property type="match status" value="1"/>
</dbReference>
<dbReference type="InterPro" id="IPR023395">
    <property type="entry name" value="MCP_dom_sf"/>
</dbReference>
<name>A0A835QA41_VANPL</name>
<feature type="repeat" description="Solcar" evidence="8">
    <location>
        <begin position="23"/>
        <end position="110"/>
    </location>
</feature>
<dbReference type="GO" id="GO:0016020">
    <property type="term" value="C:membrane"/>
    <property type="evidence" value="ECO:0007669"/>
    <property type="project" value="UniProtKB-SubCell"/>
</dbReference>
<keyword evidence="6 10" id="KW-1133">Transmembrane helix</keyword>
<evidence type="ECO:0000313" key="12">
    <source>
        <dbReference type="Proteomes" id="UP000639772"/>
    </source>
</evidence>
<gene>
    <name evidence="11" type="ORF">HPP92_018608</name>
</gene>
<keyword evidence="4 8" id="KW-0812">Transmembrane</keyword>
<protein>
    <submittedName>
        <fullName evidence="11">Uncharacterized protein</fullName>
    </submittedName>
</protein>
<dbReference type="GO" id="GO:0006862">
    <property type="term" value="P:nucleotide transport"/>
    <property type="evidence" value="ECO:0007669"/>
    <property type="project" value="InterPro"/>
</dbReference>
<reference evidence="11 12" key="1">
    <citation type="journal article" date="2020" name="Nat. Food">
        <title>A phased Vanilla planifolia genome enables genetic improvement of flavour and production.</title>
        <authorList>
            <person name="Hasing T."/>
            <person name="Tang H."/>
            <person name="Brym M."/>
            <person name="Khazi F."/>
            <person name="Huang T."/>
            <person name="Chambers A.H."/>
        </authorList>
    </citation>
    <scope>NUCLEOTIDE SEQUENCE [LARGE SCALE GENOMIC DNA]</scope>
    <source>
        <tissue evidence="11">Leaf</tissue>
    </source>
</reference>
<dbReference type="InterPro" id="IPR018108">
    <property type="entry name" value="MCP_transmembrane"/>
</dbReference>
<dbReference type="AlphaFoldDB" id="A0A835QA41"/>